<evidence type="ECO:0000256" key="2">
    <source>
        <dbReference type="ARBA" id="ARBA00008892"/>
    </source>
</evidence>
<dbReference type="InterPro" id="IPR001421">
    <property type="entry name" value="ATP8_metazoa"/>
</dbReference>
<keyword evidence="8 13" id="KW-1133">Transmembrane helix</keyword>
<sequence length="53" mass="6636">MPQMSPMMWFSLFLLFSLTMVLFNQIMFFLFKTNKILMKSKEMNKNYKTNWKW</sequence>
<geneLocation type="mitochondrion" evidence="14"/>
<evidence type="ECO:0000256" key="1">
    <source>
        <dbReference type="ARBA" id="ARBA00004304"/>
    </source>
</evidence>
<evidence type="ECO:0000256" key="3">
    <source>
        <dbReference type="ARBA" id="ARBA00011291"/>
    </source>
</evidence>
<keyword evidence="6 12" id="KW-0812">Transmembrane</keyword>
<organism evidence="14">
    <name type="scientific">Sphenacris crassicornis</name>
    <dbReference type="NCBI Taxonomy" id="1603971"/>
    <lineage>
        <taxon>Eukaryota</taxon>
        <taxon>Metazoa</taxon>
        <taxon>Ecdysozoa</taxon>
        <taxon>Arthropoda</taxon>
        <taxon>Hexapoda</taxon>
        <taxon>Insecta</taxon>
        <taxon>Pterygota</taxon>
        <taxon>Neoptera</taxon>
        <taxon>Polyneoptera</taxon>
        <taxon>Orthoptera</taxon>
        <taxon>Caelifera</taxon>
        <taxon>Acrididea</taxon>
        <taxon>Acridomorpha</taxon>
        <taxon>Pyrgomorphoidea</taxon>
        <taxon>Pyrgomorphidae</taxon>
        <taxon>Orthacridinae</taxon>
        <taxon>Sphenacris</taxon>
    </lineage>
</organism>
<comment type="subcellular location">
    <subcellularLocation>
        <location evidence="1 12">Mitochondrion membrane</location>
        <topology evidence="1 12">Single-pass membrane protein</topology>
    </subcellularLocation>
</comment>
<evidence type="ECO:0000256" key="11">
    <source>
        <dbReference type="ARBA" id="ARBA00023136"/>
    </source>
</evidence>
<accession>A0A516IMN6</accession>
<dbReference type="GO" id="GO:0015078">
    <property type="term" value="F:proton transmembrane transporter activity"/>
    <property type="evidence" value="ECO:0007669"/>
    <property type="project" value="InterPro"/>
</dbReference>
<dbReference type="AlphaFoldDB" id="A0A516IMN6"/>
<dbReference type="EMBL" id="MK514099">
    <property type="protein sequence ID" value="QDP18020.1"/>
    <property type="molecule type" value="Genomic_DNA"/>
</dbReference>
<dbReference type="GO" id="GO:0031966">
    <property type="term" value="C:mitochondrial membrane"/>
    <property type="evidence" value="ECO:0007669"/>
    <property type="project" value="UniProtKB-SubCell"/>
</dbReference>
<name>A0A516IMN6_9ORTH</name>
<comment type="similarity">
    <text evidence="2 12">Belongs to the ATPase protein 8 family.</text>
</comment>
<proteinExistence type="inferred from homology"/>
<evidence type="ECO:0000256" key="7">
    <source>
        <dbReference type="ARBA" id="ARBA00022781"/>
    </source>
</evidence>
<feature type="transmembrane region" description="Helical" evidence="13">
    <location>
        <begin position="6"/>
        <end position="31"/>
    </location>
</feature>
<dbReference type="GO" id="GO:0015986">
    <property type="term" value="P:proton motive force-driven ATP synthesis"/>
    <property type="evidence" value="ECO:0007669"/>
    <property type="project" value="InterPro"/>
</dbReference>
<reference evidence="14" key="1">
    <citation type="journal article" date="2019" name="Mol. Phylogenet. Evol.">
        <title>On the origin of the New World Pyrgomorphidae (Insecta: Orthoptera).</title>
        <authorList>
            <person name="Marino-Perez R."/>
            <person name="Song H."/>
        </authorList>
    </citation>
    <scope>NUCLEOTIDE SEQUENCE</scope>
    <source>
        <tissue evidence="14">Femur muscle</tissue>
    </source>
</reference>
<evidence type="ECO:0000256" key="8">
    <source>
        <dbReference type="ARBA" id="ARBA00022989"/>
    </source>
</evidence>
<keyword evidence="4 12" id="KW-0813">Transport</keyword>
<dbReference type="Pfam" id="PF00895">
    <property type="entry name" value="ATP-synt_8"/>
    <property type="match status" value="1"/>
</dbReference>
<evidence type="ECO:0000256" key="10">
    <source>
        <dbReference type="ARBA" id="ARBA00023128"/>
    </source>
</evidence>
<protein>
    <recommendedName>
        <fullName evidence="12">ATP synthase complex subunit 8</fullName>
    </recommendedName>
</protein>
<dbReference type="GO" id="GO:0045259">
    <property type="term" value="C:proton-transporting ATP synthase complex"/>
    <property type="evidence" value="ECO:0007669"/>
    <property type="project" value="UniProtKB-KW"/>
</dbReference>
<evidence type="ECO:0000313" key="14">
    <source>
        <dbReference type="EMBL" id="QDP18020.1"/>
    </source>
</evidence>
<keyword evidence="9 12" id="KW-0406">Ion transport</keyword>
<evidence type="ECO:0000256" key="6">
    <source>
        <dbReference type="ARBA" id="ARBA00022692"/>
    </source>
</evidence>
<evidence type="ECO:0000256" key="12">
    <source>
        <dbReference type="RuleBase" id="RU003661"/>
    </source>
</evidence>
<evidence type="ECO:0000256" key="4">
    <source>
        <dbReference type="ARBA" id="ARBA00022448"/>
    </source>
</evidence>
<keyword evidence="10 12" id="KW-0496">Mitochondrion</keyword>
<evidence type="ECO:0000256" key="5">
    <source>
        <dbReference type="ARBA" id="ARBA00022547"/>
    </source>
</evidence>
<evidence type="ECO:0000256" key="9">
    <source>
        <dbReference type="ARBA" id="ARBA00023065"/>
    </source>
</evidence>
<keyword evidence="7 12" id="KW-0375">Hydrogen ion transport</keyword>
<comment type="subunit">
    <text evidence="3">F-type ATPases have 2 components, CF(1) - the catalytic core - and CF(0) - the membrane proton channel.</text>
</comment>
<keyword evidence="11 13" id="KW-0472">Membrane</keyword>
<evidence type="ECO:0000256" key="13">
    <source>
        <dbReference type="SAM" id="Phobius"/>
    </source>
</evidence>
<keyword evidence="5 12" id="KW-0138">CF(0)</keyword>
<gene>
    <name evidence="14" type="primary">atp8</name>
</gene>